<dbReference type="GO" id="GO:0006094">
    <property type="term" value="P:gluconeogenesis"/>
    <property type="evidence" value="ECO:0007669"/>
    <property type="project" value="UniProtKB-UniPathway"/>
</dbReference>
<keyword evidence="9" id="KW-0547">Nucleotide-binding</keyword>
<dbReference type="Gene3D" id="3.30.470.20">
    <property type="entry name" value="ATP-grasp fold, B domain"/>
    <property type="match status" value="1"/>
</dbReference>
<dbReference type="Pfam" id="PF01326">
    <property type="entry name" value="PPDK_N"/>
    <property type="match status" value="1"/>
</dbReference>
<organism evidence="16 17">
    <name type="scientific">Altericroceibacterium endophyticum</name>
    <dbReference type="NCBI Taxonomy" id="1808508"/>
    <lineage>
        <taxon>Bacteria</taxon>
        <taxon>Pseudomonadati</taxon>
        <taxon>Pseudomonadota</taxon>
        <taxon>Alphaproteobacteria</taxon>
        <taxon>Sphingomonadales</taxon>
        <taxon>Erythrobacteraceae</taxon>
        <taxon>Altericroceibacterium</taxon>
    </lineage>
</organism>
<accession>A0A6I4TA71</accession>
<keyword evidence="16" id="KW-0670">Pyruvate</keyword>
<dbReference type="UniPathway" id="UPA00138"/>
<dbReference type="InterPro" id="IPR013815">
    <property type="entry name" value="ATP_grasp_subdomain_1"/>
</dbReference>
<comment type="function">
    <text evidence="2">Catalyzes the phosphorylation of pyruvate to phosphoenolpyruvate.</text>
</comment>
<evidence type="ECO:0000256" key="9">
    <source>
        <dbReference type="ARBA" id="ARBA00022741"/>
    </source>
</evidence>
<protein>
    <recommendedName>
        <fullName evidence="6">Phosphoenolpyruvate synthase</fullName>
        <ecNumber evidence="5">2.7.9.2</ecNumber>
    </recommendedName>
    <alternativeName>
        <fullName evidence="13">Pyruvate, water dikinase</fullName>
    </alternativeName>
</protein>
<evidence type="ECO:0000256" key="13">
    <source>
        <dbReference type="ARBA" id="ARBA00033470"/>
    </source>
</evidence>
<dbReference type="AlphaFoldDB" id="A0A6I4TA71"/>
<comment type="cofactor">
    <cofactor evidence="1">
        <name>Mg(2+)</name>
        <dbReference type="ChEBI" id="CHEBI:18420"/>
    </cofactor>
</comment>
<comment type="caution">
    <text evidence="16">The sequence shown here is derived from an EMBL/GenBank/DDBJ whole genome shotgun (WGS) entry which is preliminary data.</text>
</comment>
<dbReference type="GO" id="GO:0008986">
    <property type="term" value="F:pyruvate, water dikinase activity"/>
    <property type="evidence" value="ECO:0007669"/>
    <property type="project" value="UniProtKB-EC"/>
</dbReference>
<sequence length="353" mass="38294">MAENAALTEQPIAWFSEVGLADRPSVGGKGASLGELTRAGIAVPPGFVVTTSAFEMFLQAMETRGPVRARVADLDPSDLDAIRDVSQDLRRLVEEEPLPTHVEQAIAGAYAQLGEGGEPVAIRSSATTEDADEASFAGLQDTFLWVMNASDMIRRIRECWGSLYSLESIAYRRKHGLPEEGVAMGVVVQVMVDSRAAGVMFTRSPTTGDKSVITIEGAWGLGSAVVSGEVTPDRWVIGKITGEISTRDISDKHAMQVQAAGGGIHEVALDDDRRTQPCLSDEHLLTLREIGRKVERHYGKPQDIEWAVDQAGQILLLQSRPETVWSTRDKNQPVKKPEGNPLNHVMTIFGGKK</sequence>
<evidence type="ECO:0000256" key="12">
    <source>
        <dbReference type="ARBA" id="ARBA00022842"/>
    </source>
</evidence>
<dbReference type="Gene3D" id="3.30.1490.20">
    <property type="entry name" value="ATP-grasp fold, A domain"/>
    <property type="match status" value="1"/>
</dbReference>
<evidence type="ECO:0000256" key="14">
    <source>
        <dbReference type="ARBA" id="ARBA00047700"/>
    </source>
</evidence>
<evidence type="ECO:0000259" key="15">
    <source>
        <dbReference type="Pfam" id="PF01326"/>
    </source>
</evidence>
<evidence type="ECO:0000256" key="10">
    <source>
        <dbReference type="ARBA" id="ARBA00022777"/>
    </source>
</evidence>
<keyword evidence="10" id="KW-0418">Kinase</keyword>
<comment type="pathway">
    <text evidence="3">Carbohydrate biosynthesis; gluconeogenesis.</text>
</comment>
<dbReference type="SUPFAM" id="SSF56059">
    <property type="entry name" value="Glutathione synthetase ATP-binding domain-like"/>
    <property type="match status" value="1"/>
</dbReference>
<dbReference type="InterPro" id="IPR006319">
    <property type="entry name" value="PEP_synth"/>
</dbReference>
<evidence type="ECO:0000313" key="16">
    <source>
        <dbReference type="EMBL" id="MXO66655.1"/>
    </source>
</evidence>
<evidence type="ECO:0000256" key="1">
    <source>
        <dbReference type="ARBA" id="ARBA00001946"/>
    </source>
</evidence>
<evidence type="ECO:0000256" key="5">
    <source>
        <dbReference type="ARBA" id="ARBA00011996"/>
    </source>
</evidence>
<comment type="catalytic activity">
    <reaction evidence="14">
        <text>pyruvate + ATP + H2O = phosphoenolpyruvate + AMP + phosphate + 2 H(+)</text>
        <dbReference type="Rhea" id="RHEA:11364"/>
        <dbReference type="ChEBI" id="CHEBI:15361"/>
        <dbReference type="ChEBI" id="CHEBI:15377"/>
        <dbReference type="ChEBI" id="CHEBI:15378"/>
        <dbReference type="ChEBI" id="CHEBI:30616"/>
        <dbReference type="ChEBI" id="CHEBI:43474"/>
        <dbReference type="ChEBI" id="CHEBI:58702"/>
        <dbReference type="ChEBI" id="CHEBI:456215"/>
        <dbReference type="EC" id="2.7.9.2"/>
    </reaction>
</comment>
<evidence type="ECO:0000256" key="6">
    <source>
        <dbReference type="ARBA" id="ARBA00021623"/>
    </source>
</evidence>
<dbReference type="InterPro" id="IPR002192">
    <property type="entry name" value="PPDK_AMP/ATP-bd"/>
</dbReference>
<gene>
    <name evidence="16" type="ORF">GRI91_12885</name>
</gene>
<dbReference type="PANTHER" id="PTHR43030">
    <property type="entry name" value="PHOSPHOENOLPYRUVATE SYNTHASE"/>
    <property type="match status" value="1"/>
</dbReference>
<evidence type="ECO:0000256" key="2">
    <source>
        <dbReference type="ARBA" id="ARBA00002988"/>
    </source>
</evidence>
<evidence type="ECO:0000256" key="4">
    <source>
        <dbReference type="ARBA" id="ARBA00007837"/>
    </source>
</evidence>
<feature type="domain" description="Pyruvate phosphate dikinase AMP/ATP-binding" evidence="15">
    <location>
        <begin position="24"/>
        <end position="335"/>
    </location>
</feature>
<comment type="similarity">
    <text evidence="4">Belongs to the PEP-utilizing enzyme family.</text>
</comment>
<keyword evidence="17" id="KW-1185">Reference proteome</keyword>
<keyword evidence="12" id="KW-0460">Magnesium</keyword>
<evidence type="ECO:0000256" key="11">
    <source>
        <dbReference type="ARBA" id="ARBA00022840"/>
    </source>
</evidence>
<name>A0A6I4TA71_9SPHN</name>
<reference evidence="16 17" key="1">
    <citation type="submission" date="2019-12" db="EMBL/GenBank/DDBJ databases">
        <title>Genomic-based taxomic classification of the family Erythrobacteraceae.</title>
        <authorList>
            <person name="Xu L."/>
        </authorList>
    </citation>
    <scope>NUCLEOTIDE SEQUENCE [LARGE SCALE GENOMIC DNA]</scope>
    <source>
        <strain evidence="16 17">LMG 29518</strain>
    </source>
</reference>
<evidence type="ECO:0000256" key="3">
    <source>
        <dbReference type="ARBA" id="ARBA00004742"/>
    </source>
</evidence>
<dbReference type="EC" id="2.7.9.2" evidence="5"/>
<evidence type="ECO:0000313" key="17">
    <source>
        <dbReference type="Proteomes" id="UP000438476"/>
    </source>
</evidence>
<keyword evidence="11" id="KW-0067">ATP-binding</keyword>
<keyword evidence="7" id="KW-0808">Transferase</keyword>
<dbReference type="OrthoDB" id="9765468at2"/>
<dbReference type="RefSeq" id="WP_160737083.1">
    <property type="nucleotide sequence ID" value="NZ_WTYT01000005.1"/>
</dbReference>
<proteinExistence type="inferred from homology"/>
<dbReference type="PANTHER" id="PTHR43030:SF1">
    <property type="entry name" value="PHOSPHOENOLPYRUVATE SYNTHASE"/>
    <property type="match status" value="1"/>
</dbReference>
<dbReference type="EMBL" id="WTYT01000005">
    <property type="protein sequence ID" value="MXO66655.1"/>
    <property type="molecule type" value="Genomic_DNA"/>
</dbReference>
<evidence type="ECO:0000256" key="8">
    <source>
        <dbReference type="ARBA" id="ARBA00022723"/>
    </source>
</evidence>
<keyword evidence="8" id="KW-0479">Metal-binding</keyword>
<dbReference type="GO" id="GO:0046872">
    <property type="term" value="F:metal ion binding"/>
    <property type="evidence" value="ECO:0007669"/>
    <property type="project" value="UniProtKB-KW"/>
</dbReference>
<dbReference type="GO" id="GO:0005524">
    <property type="term" value="F:ATP binding"/>
    <property type="evidence" value="ECO:0007669"/>
    <property type="project" value="UniProtKB-KW"/>
</dbReference>
<evidence type="ECO:0000256" key="7">
    <source>
        <dbReference type="ARBA" id="ARBA00022679"/>
    </source>
</evidence>
<dbReference type="Proteomes" id="UP000438476">
    <property type="component" value="Unassembled WGS sequence"/>
</dbReference>